<feature type="domain" description="CHASE2" evidence="3">
    <location>
        <begin position="28"/>
        <end position="124"/>
    </location>
</feature>
<gene>
    <name evidence="4" type="ORF">HNS30_38665</name>
</gene>
<feature type="region of interest" description="Disordered" evidence="1">
    <location>
        <begin position="126"/>
        <end position="148"/>
    </location>
</feature>
<evidence type="ECO:0000259" key="3">
    <source>
        <dbReference type="Pfam" id="PF05226"/>
    </source>
</evidence>
<dbReference type="AlphaFoldDB" id="A0A7Y4NHX3"/>
<accession>A0A7Y4NHX3</accession>
<name>A0A7Y4NHX3_9BACT</name>
<feature type="non-terminal residue" evidence="4">
    <location>
        <position position="170"/>
    </location>
</feature>
<dbReference type="RefSeq" id="WP_171421995.1">
    <property type="nucleotide sequence ID" value="NZ_JABFJW010000587.1"/>
</dbReference>
<dbReference type="InterPro" id="IPR007890">
    <property type="entry name" value="CHASE2"/>
</dbReference>
<dbReference type="EMBL" id="JABFJW010000587">
    <property type="protein sequence ID" value="NOK14952.1"/>
    <property type="molecule type" value="Genomic_DNA"/>
</dbReference>
<evidence type="ECO:0000313" key="4">
    <source>
        <dbReference type="EMBL" id="NOK14952.1"/>
    </source>
</evidence>
<evidence type="ECO:0000313" key="5">
    <source>
        <dbReference type="Proteomes" id="UP000528460"/>
    </source>
</evidence>
<dbReference type="Proteomes" id="UP000528460">
    <property type="component" value="Unassembled WGS sequence"/>
</dbReference>
<protein>
    <submittedName>
        <fullName evidence="4">CHASE2 domain-containing protein</fullName>
    </submittedName>
</protein>
<comment type="caution">
    <text evidence="4">The sequence shown here is derived from an EMBL/GenBank/DDBJ whole genome shotgun (WGS) entry which is preliminary data.</text>
</comment>
<sequence>MAGETWKIIQERWRHHRLPMLGVALVATLIAGAAQWSGRLEGTEHIAYDEALIRYTGDRKASGQVVVVAIDQQSIDAISQDAQLQVNFGNWPYTRTLWARVAQELKAAGARAVLFDAVMDERASDESAEGPWRVRRGRSSRSAGAITGSRCWASRWWPRSSRGRPSGAAA</sequence>
<proteinExistence type="predicted"/>
<reference evidence="4 5" key="1">
    <citation type="submission" date="2020-05" db="EMBL/GenBank/DDBJ databases">
        <authorList>
            <person name="Whitworth D."/>
        </authorList>
    </citation>
    <scope>NUCLEOTIDE SEQUENCE [LARGE SCALE GENOMIC DNA]</scope>
    <source>
        <strain evidence="4 5">CA046A</strain>
    </source>
</reference>
<keyword evidence="2" id="KW-0472">Membrane</keyword>
<evidence type="ECO:0000256" key="2">
    <source>
        <dbReference type="SAM" id="Phobius"/>
    </source>
</evidence>
<keyword evidence="2" id="KW-0812">Transmembrane</keyword>
<organism evidence="4 5">
    <name type="scientific">Corallococcus exercitus</name>
    <dbReference type="NCBI Taxonomy" id="2316736"/>
    <lineage>
        <taxon>Bacteria</taxon>
        <taxon>Pseudomonadati</taxon>
        <taxon>Myxococcota</taxon>
        <taxon>Myxococcia</taxon>
        <taxon>Myxococcales</taxon>
        <taxon>Cystobacterineae</taxon>
        <taxon>Myxococcaceae</taxon>
        <taxon>Corallococcus</taxon>
    </lineage>
</organism>
<evidence type="ECO:0000256" key="1">
    <source>
        <dbReference type="SAM" id="MobiDB-lite"/>
    </source>
</evidence>
<feature type="transmembrane region" description="Helical" evidence="2">
    <location>
        <begin position="20"/>
        <end position="38"/>
    </location>
</feature>
<dbReference type="Pfam" id="PF05226">
    <property type="entry name" value="CHASE2"/>
    <property type="match status" value="1"/>
</dbReference>
<keyword evidence="2" id="KW-1133">Transmembrane helix</keyword>